<organism evidence="1">
    <name type="scientific">hydrothermal vent metagenome</name>
    <dbReference type="NCBI Taxonomy" id="652676"/>
    <lineage>
        <taxon>unclassified sequences</taxon>
        <taxon>metagenomes</taxon>
        <taxon>ecological metagenomes</taxon>
    </lineage>
</organism>
<reference evidence="1" key="1">
    <citation type="submission" date="2015-10" db="EMBL/GenBank/DDBJ databases">
        <authorList>
            <person name="Gilbert D.G."/>
        </authorList>
    </citation>
    <scope>NUCLEOTIDE SEQUENCE</scope>
</reference>
<dbReference type="EMBL" id="FAXA01000332">
    <property type="protein sequence ID" value="CUV02936.1"/>
    <property type="molecule type" value="Genomic_DNA"/>
</dbReference>
<gene>
    <name evidence="1" type="ORF">MGWOODY_Clf700</name>
</gene>
<protein>
    <submittedName>
        <fullName evidence="1">Uncharacterized protein</fullName>
    </submittedName>
</protein>
<dbReference type="AlphaFoldDB" id="A0A160V9Y9"/>
<accession>A0A160V9Y9</accession>
<sequence>MPSLRFYIAELNRKGTAEKIDLFPNKKSTVRLIHINDH</sequence>
<evidence type="ECO:0000313" key="1">
    <source>
        <dbReference type="EMBL" id="CUV02936.1"/>
    </source>
</evidence>
<proteinExistence type="predicted"/>
<name>A0A160V9Y9_9ZZZZ</name>